<dbReference type="InterPro" id="IPR036271">
    <property type="entry name" value="Tet_transcr_reg_TetR-rel_C_sf"/>
</dbReference>
<dbReference type="Proteomes" id="UP000175691">
    <property type="component" value="Unassembled WGS sequence"/>
</dbReference>
<keyword evidence="1" id="KW-0805">Transcription regulation</keyword>
<organism evidence="6 7">
    <name type="scientific">Alteromonas confluentis</name>
    <dbReference type="NCBI Taxonomy" id="1656094"/>
    <lineage>
        <taxon>Bacteria</taxon>
        <taxon>Pseudomonadati</taxon>
        <taxon>Pseudomonadota</taxon>
        <taxon>Gammaproteobacteria</taxon>
        <taxon>Alteromonadales</taxon>
        <taxon>Alteromonadaceae</taxon>
        <taxon>Alteromonas/Salinimonas group</taxon>
        <taxon>Alteromonas</taxon>
    </lineage>
</organism>
<proteinExistence type="predicted"/>
<dbReference type="AlphaFoldDB" id="A0A1E7ZF13"/>
<dbReference type="PANTHER" id="PTHR47506">
    <property type="entry name" value="TRANSCRIPTIONAL REGULATORY PROTEIN"/>
    <property type="match status" value="1"/>
</dbReference>
<dbReference type="SUPFAM" id="SSF48498">
    <property type="entry name" value="Tetracyclin repressor-like, C-terminal domain"/>
    <property type="match status" value="1"/>
</dbReference>
<protein>
    <submittedName>
        <fullName evidence="6">Transcriptional regulator</fullName>
    </submittedName>
</protein>
<dbReference type="GO" id="GO:0003677">
    <property type="term" value="F:DNA binding"/>
    <property type="evidence" value="ECO:0007669"/>
    <property type="project" value="UniProtKB-UniRule"/>
</dbReference>
<dbReference type="Gene3D" id="1.10.357.10">
    <property type="entry name" value="Tetracycline Repressor, domain 2"/>
    <property type="match status" value="1"/>
</dbReference>
<accession>A0A1E7ZF13</accession>
<keyword evidence="2 4" id="KW-0238">DNA-binding</keyword>
<feature type="domain" description="HTH tetR-type" evidence="5">
    <location>
        <begin position="2"/>
        <end position="62"/>
    </location>
</feature>
<gene>
    <name evidence="6" type="ORF">BFC18_04840</name>
</gene>
<sequence length="184" mass="20405">MTAKKQLLTETALQLFYARGIHAIGINEILAQSGVAKKTLYHHFASKDELLLAALQLRHERFISWLNESLQQATTGDAAVEKLFMALSSWFNSEEEKLGYFRGCFFINTSAEFSDAESAVFQRCQLHKQVVRETIGRYLQCDEQRLNKVCLLMEGAIVTAQVSGGADAACALAVKILSNDKGQG</sequence>
<name>A0A1E7ZF13_9ALTE</name>
<dbReference type="SUPFAM" id="SSF46689">
    <property type="entry name" value="Homeodomain-like"/>
    <property type="match status" value="1"/>
</dbReference>
<dbReference type="OrthoDB" id="116240at2"/>
<evidence type="ECO:0000256" key="3">
    <source>
        <dbReference type="ARBA" id="ARBA00023163"/>
    </source>
</evidence>
<comment type="caution">
    <text evidence="6">The sequence shown here is derived from an EMBL/GenBank/DDBJ whole genome shotgun (WGS) entry which is preliminary data.</text>
</comment>
<feature type="DNA-binding region" description="H-T-H motif" evidence="4">
    <location>
        <begin position="25"/>
        <end position="44"/>
    </location>
</feature>
<dbReference type="InterPro" id="IPR009057">
    <property type="entry name" value="Homeodomain-like_sf"/>
</dbReference>
<keyword evidence="7" id="KW-1185">Reference proteome</keyword>
<evidence type="ECO:0000256" key="1">
    <source>
        <dbReference type="ARBA" id="ARBA00023015"/>
    </source>
</evidence>
<dbReference type="STRING" id="1656094.BFC18_04840"/>
<evidence type="ECO:0000256" key="4">
    <source>
        <dbReference type="PROSITE-ProRule" id="PRU00335"/>
    </source>
</evidence>
<dbReference type="PROSITE" id="PS50977">
    <property type="entry name" value="HTH_TETR_2"/>
    <property type="match status" value="1"/>
</dbReference>
<dbReference type="RefSeq" id="WP_070123814.1">
    <property type="nucleotide sequence ID" value="NZ_MDHN01000008.1"/>
</dbReference>
<dbReference type="PANTHER" id="PTHR47506:SF1">
    <property type="entry name" value="HTH-TYPE TRANSCRIPTIONAL REGULATOR YJDC"/>
    <property type="match status" value="1"/>
</dbReference>
<keyword evidence="3" id="KW-0804">Transcription</keyword>
<evidence type="ECO:0000313" key="7">
    <source>
        <dbReference type="Proteomes" id="UP000175691"/>
    </source>
</evidence>
<evidence type="ECO:0000259" key="5">
    <source>
        <dbReference type="PROSITE" id="PS50977"/>
    </source>
</evidence>
<dbReference type="EMBL" id="MDHN01000008">
    <property type="protein sequence ID" value="OFC72032.1"/>
    <property type="molecule type" value="Genomic_DNA"/>
</dbReference>
<dbReference type="InterPro" id="IPR001647">
    <property type="entry name" value="HTH_TetR"/>
</dbReference>
<dbReference type="PRINTS" id="PR00455">
    <property type="entry name" value="HTHTETR"/>
</dbReference>
<evidence type="ECO:0000256" key="2">
    <source>
        <dbReference type="ARBA" id="ARBA00023125"/>
    </source>
</evidence>
<dbReference type="Pfam" id="PF00440">
    <property type="entry name" value="TetR_N"/>
    <property type="match status" value="1"/>
</dbReference>
<reference evidence="6 7" key="1">
    <citation type="submission" date="2016-08" db="EMBL/GenBank/DDBJ databases">
        <authorList>
            <person name="Seilhamer J.J."/>
        </authorList>
    </citation>
    <scope>NUCLEOTIDE SEQUENCE [LARGE SCALE GENOMIC DNA]</scope>
    <source>
        <strain evidence="6 7">KCTC 42603</strain>
    </source>
</reference>
<evidence type="ECO:0000313" key="6">
    <source>
        <dbReference type="EMBL" id="OFC72032.1"/>
    </source>
</evidence>